<dbReference type="RefSeq" id="WP_129471207.1">
    <property type="nucleotide sequence ID" value="NZ_SAWZ01000005.1"/>
</dbReference>
<dbReference type="EC" id="2.8.1.12" evidence="3"/>
<evidence type="ECO:0000256" key="2">
    <source>
        <dbReference type="ARBA" id="ARBA00005426"/>
    </source>
</evidence>
<dbReference type="InterPro" id="IPR036563">
    <property type="entry name" value="MoaE_sf"/>
</dbReference>
<name>A0A4Q1JWC0_9GAMM</name>
<gene>
    <name evidence="12" type="ORF">EPA99_10620</name>
</gene>
<dbReference type="GO" id="GO:0030366">
    <property type="term" value="F:molybdopterin synthase activity"/>
    <property type="evidence" value="ECO:0007669"/>
    <property type="project" value="UniProtKB-EC"/>
</dbReference>
<dbReference type="GO" id="GO:0006777">
    <property type="term" value="P:Mo-molybdopterin cofactor biosynthetic process"/>
    <property type="evidence" value="ECO:0007669"/>
    <property type="project" value="UniProtKB-KW"/>
</dbReference>
<evidence type="ECO:0000256" key="5">
    <source>
        <dbReference type="ARBA" id="ARBA00023150"/>
    </source>
</evidence>
<evidence type="ECO:0000256" key="4">
    <source>
        <dbReference type="ARBA" id="ARBA00013858"/>
    </source>
</evidence>
<evidence type="ECO:0000256" key="8">
    <source>
        <dbReference type="ARBA" id="ARBA00030407"/>
    </source>
</evidence>
<accession>A0A4Q1JWC0</accession>
<dbReference type="SUPFAM" id="SSF54690">
    <property type="entry name" value="Molybdopterin synthase subunit MoaE"/>
    <property type="match status" value="1"/>
</dbReference>
<comment type="subunit">
    <text evidence="6">Heterotetramer of 2 MoaD subunits and 2 MoaE subunits. Also stable as homodimer. The enzyme changes between these two forms during catalysis.</text>
</comment>
<evidence type="ECO:0000313" key="12">
    <source>
        <dbReference type="EMBL" id="RXR05203.1"/>
    </source>
</evidence>
<comment type="caution">
    <text evidence="12">The sequence shown here is derived from an EMBL/GenBank/DDBJ whole genome shotgun (WGS) entry which is preliminary data.</text>
</comment>
<evidence type="ECO:0000256" key="11">
    <source>
        <dbReference type="ARBA" id="ARBA00049878"/>
    </source>
</evidence>
<organism evidence="12 13">
    <name type="scientific">Pseudoxanthomonas composti</name>
    <dbReference type="NCBI Taxonomy" id="2137479"/>
    <lineage>
        <taxon>Bacteria</taxon>
        <taxon>Pseudomonadati</taxon>
        <taxon>Pseudomonadota</taxon>
        <taxon>Gammaproteobacteria</taxon>
        <taxon>Lysobacterales</taxon>
        <taxon>Lysobacteraceae</taxon>
        <taxon>Pseudoxanthomonas</taxon>
    </lineage>
</organism>
<evidence type="ECO:0000256" key="1">
    <source>
        <dbReference type="ARBA" id="ARBA00005046"/>
    </source>
</evidence>
<keyword evidence="5" id="KW-0501">Molybdenum cofactor biosynthesis</keyword>
<evidence type="ECO:0000256" key="6">
    <source>
        <dbReference type="ARBA" id="ARBA00026066"/>
    </source>
</evidence>
<dbReference type="OrthoDB" id="9803224at2"/>
<dbReference type="Pfam" id="PF02391">
    <property type="entry name" value="MoaE"/>
    <property type="match status" value="1"/>
</dbReference>
<reference evidence="12 13" key="1">
    <citation type="submission" date="2019-01" db="EMBL/GenBank/DDBJ databases">
        <title>Pseudoxanthomonas composti sp. nov., isolated from compost.</title>
        <authorList>
            <person name="Yang G."/>
        </authorList>
    </citation>
    <scope>NUCLEOTIDE SEQUENCE [LARGE SCALE GENOMIC DNA]</scope>
    <source>
        <strain evidence="12 13">GSS15</strain>
    </source>
</reference>
<evidence type="ECO:0000313" key="13">
    <source>
        <dbReference type="Proteomes" id="UP000289784"/>
    </source>
</evidence>
<evidence type="ECO:0000256" key="3">
    <source>
        <dbReference type="ARBA" id="ARBA00011950"/>
    </source>
</evidence>
<sequence>MSRFFLTESQIEPAPLRAQLLDARAGAFASFEGWVRDHNLGRAVTGLHYQAYAALAQAEGEKVIEEALARFDIVDARCVHRTGELVIGEMAVWVGVSAGHRDGAFAACRWIIDEAKARVPIWKQERYAAGDQTWLHPDDAPRP</sequence>
<dbReference type="InterPro" id="IPR003448">
    <property type="entry name" value="Mopterin_biosynth_MoaE"/>
</dbReference>
<comment type="similarity">
    <text evidence="2">Belongs to the MoaE family.</text>
</comment>
<dbReference type="PANTHER" id="PTHR23404">
    <property type="entry name" value="MOLYBDOPTERIN SYNTHASE RELATED"/>
    <property type="match status" value="1"/>
</dbReference>
<evidence type="ECO:0000256" key="9">
    <source>
        <dbReference type="ARBA" id="ARBA00030781"/>
    </source>
</evidence>
<keyword evidence="13" id="KW-1185">Reference proteome</keyword>
<proteinExistence type="inferred from homology"/>
<comment type="pathway">
    <text evidence="1">Cofactor biosynthesis; molybdopterin biosynthesis.</text>
</comment>
<dbReference type="EMBL" id="SAWZ01000005">
    <property type="protein sequence ID" value="RXR05203.1"/>
    <property type="molecule type" value="Genomic_DNA"/>
</dbReference>
<dbReference type="CDD" id="cd00756">
    <property type="entry name" value="MoaE"/>
    <property type="match status" value="1"/>
</dbReference>
<dbReference type="Gene3D" id="3.90.1170.40">
    <property type="entry name" value="Molybdopterin biosynthesis MoaE subunit"/>
    <property type="match status" value="1"/>
</dbReference>
<dbReference type="UniPathway" id="UPA00344"/>
<dbReference type="Proteomes" id="UP000289784">
    <property type="component" value="Unassembled WGS sequence"/>
</dbReference>
<evidence type="ECO:0000256" key="10">
    <source>
        <dbReference type="ARBA" id="ARBA00032474"/>
    </source>
</evidence>
<comment type="catalytic activity">
    <reaction evidence="11">
        <text>2 [molybdopterin-synthase sulfur-carrier protein]-C-terminal-Gly-aminoethanethioate + cyclic pyranopterin phosphate + H2O = molybdopterin + 2 [molybdopterin-synthase sulfur-carrier protein]-C-terminal Gly-Gly + 2 H(+)</text>
        <dbReference type="Rhea" id="RHEA:26333"/>
        <dbReference type="Rhea" id="RHEA-COMP:12202"/>
        <dbReference type="Rhea" id="RHEA-COMP:19907"/>
        <dbReference type="ChEBI" id="CHEBI:15377"/>
        <dbReference type="ChEBI" id="CHEBI:15378"/>
        <dbReference type="ChEBI" id="CHEBI:58698"/>
        <dbReference type="ChEBI" id="CHEBI:59648"/>
        <dbReference type="ChEBI" id="CHEBI:90778"/>
        <dbReference type="ChEBI" id="CHEBI:232372"/>
        <dbReference type="EC" id="2.8.1.12"/>
    </reaction>
</comment>
<dbReference type="AlphaFoldDB" id="A0A4Q1JWC0"/>
<protein>
    <recommendedName>
        <fullName evidence="4">Molybdopterin synthase catalytic subunit</fullName>
        <ecNumber evidence="3">2.8.1.12</ecNumber>
    </recommendedName>
    <alternativeName>
        <fullName evidence="9">MPT synthase subunit 2</fullName>
    </alternativeName>
    <alternativeName>
        <fullName evidence="7">Molybdenum cofactor biosynthesis protein E</fullName>
    </alternativeName>
    <alternativeName>
        <fullName evidence="8">Molybdopterin-converting factor large subunit</fullName>
    </alternativeName>
    <alternativeName>
        <fullName evidence="10">Molybdopterin-converting factor subunit 2</fullName>
    </alternativeName>
</protein>
<evidence type="ECO:0000256" key="7">
    <source>
        <dbReference type="ARBA" id="ARBA00029745"/>
    </source>
</evidence>